<keyword evidence="4" id="KW-0677">Repeat</keyword>
<keyword evidence="10" id="KW-0812">Transmembrane</keyword>
<dbReference type="Proteomes" id="UP001286313">
    <property type="component" value="Unassembled WGS sequence"/>
</dbReference>
<dbReference type="GO" id="GO:0008017">
    <property type="term" value="F:microtubule binding"/>
    <property type="evidence" value="ECO:0007669"/>
    <property type="project" value="TreeGrafter"/>
</dbReference>
<evidence type="ECO:0000256" key="2">
    <source>
        <dbReference type="ARBA" id="ARBA00011375"/>
    </source>
</evidence>
<dbReference type="Gene3D" id="1.25.40.10">
    <property type="entry name" value="Tetratricopeptide repeat domain"/>
    <property type="match status" value="1"/>
</dbReference>
<evidence type="ECO:0000256" key="5">
    <source>
        <dbReference type="ARBA" id="ARBA00022803"/>
    </source>
</evidence>
<keyword evidence="6" id="KW-0206">Cytoskeleton</keyword>
<name>A0AAE1KM74_PETCI</name>
<gene>
    <name evidence="11" type="ORF">Pcinc_018659</name>
</gene>
<evidence type="ECO:0000313" key="11">
    <source>
        <dbReference type="EMBL" id="KAK3876563.1"/>
    </source>
</evidence>
<evidence type="ECO:0000256" key="4">
    <source>
        <dbReference type="ARBA" id="ARBA00022737"/>
    </source>
</evidence>
<evidence type="ECO:0000313" key="12">
    <source>
        <dbReference type="Proteomes" id="UP001286313"/>
    </source>
</evidence>
<dbReference type="Pfam" id="PF21033">
    <property type="entry name" value="RMD1-3"/>
    <property type="match status" value="1"/>
</dbReference>
<reference evidence="11" key="1">
    <citation type="submission" date="2023-10" db="EMBL/GenBank/DDBJ databases">
        <title>Genome assemblies of two species of porcelain crab, Petrolisthes cinctipes and Petrolisthes manimaculis (Anomura: Porcellanidae).</title>
        <authorList>
            <person name="Angst P."/>
        </authorList>
    </citation>
    <scope>NUCLEOTIDE SEQUENCE</scope>
    <source>
        <strain evidence="11">PB745_01</strain>
        <tissue evidence="11">Gill</tissue>
    </source>
</reference>
<evidence type="ECO:0000256" key="6">
    <source>
        <dbReference type="ARBA" id="ARBA00023212"/>
    </source>
</evidence>
<comment type="subcellular location">
    <subcellularLocation>
        <location evidence="1">Cytoplasm</location>
        <location evidence="1">Cytoskeleton</location>
    </subcellularLocation>
</comment>
<evidence type="ECO:0000256" key="1">
    <source>
        <dbReference type="ARBA" id="ARBA00004245"/>
    </source>
</evidence>
<accession>A0AAE1KM74</accession>
<dbReference type="EMBL" id="JAWQEG010001804">
    <property type="protein sequence ID" value="KAK3876563.1"/>
    <property type="molecule type" value="Genomic_DNA"/>
</dbReference>
<feature type="compositionally biased region" description="Polar residues" evidence="9">
    <location>
        <begin position="123"/>
        <end position="137"/>
    </location>
</feature>
<comment type="subunit">
    <text evidence="2">Interacts with microtubules.</text>
</comment>
<evidence type="ECO:0000256" key="8">
    <source>
        <dbReference type="ARBA" id="ARBA00041958"/>
    </source>
</evidence>
<dbReference type="AlphaFoldDB" id="A0AAE1KM74"/>
<feature type="transmembrane region" description="Helical" evidence="10">
    <location>
        <begin position="20"/>
        <end position="42"/>
    </location>
</feature>
<keyword evidence="5" id="KW-0802">TPR repeat</keyword>
<evidence type="ECO:0000256" key="9">
    <source>
        <dbReference type="SAM" id="MobiDB-lite"/>
    </source>
</evidence>
<dbReference type="InterPro" id="IPR011990">
    <property type="entry name" value="TPR-like_helical_dom_sf"/>
</dbReference>
<comment type="caution">
    <text evidence="11">The sequence shown here is derived from an EMBL/GenBank/DDBJ whole genome shotgun (WGS) entry which is preliminary data.</text>
</comment>
<evidence type="ECO:0000256" key="3">
    <source>
        <dbReference type="ARBA" id="ARBA00022490"/>
    </source>
</evidence>
<keyword evidence="3" id="KW-0963">Cytoplasm</keyword>
<dbReference type="GO" id="GO:0005876">
    <property type="term" value="C:spindle microtubule"/>
    <property type="evidence" value="ECO:0007669"/>
    <property type="project" value="TreeGrafter"/>
</dbReference>
<dbReference type="SUPFAM" id="SSF48452">
    <property type="entry name" value="TPR-like"/>
    <property type="match status" value="1"/>
</dbReference>
<proteinExistence type="predicted"/>
<dbReference type="GO" id="GO:0097431">
    <property type="term" value="C:mitotic spindle pole"/>
    <property type="evidence" value="ECO:0007669"/>
    <property type="project" value="TreeGrafter"/>
</dbReference>
<dbReference type="PANTHER" id="PTHR16056">
    <property type="entry name" value="REGULATOR OF MICROTUBULE DYNAMICS PROTEIN"/>
    <property type="match status" value="1"/>
</dbReference>
<sequence>MSGDKSFNININARAGAALGVGLVGAAMGVGLMAGAGTYYLFSRLNEHSRLTHQISNLHTTIMEVKREIALLETGREQKDAVSDEEEELEKLGDRSLASTHHSPSSRHSSRPSSRSSFRKKTVSFSSTTSGNTSASHHTAPEYNISQRTSARSTSESDSLATSVSYQTASENDTDNSFRTTPGYDTDTSRATDTDYYSPDEDDDEFFDLSPDDSEKAAPSISRSQREGHRTSDEEEHVAYLLQQVDQLSEGSGSDQTHAYNLLRGEIDQYSDSPEFLWRLAMATRNMAILMEQSGNEKNRKDLIFEGYNHAEKAQLLDLNNPQCNKWFGILCGMRGEYLGQAERIKSGFQFKLHLDKALEHMPEDASLHYLLGRFCFEVSQLHWTMRQVGRALYGEIPTSTIEEALGYFQAAENLRPNGWKENRLFQAKCHLQLNDKEMCIQWLEQAKEVPIVTPDDEVVHKEILELLQKYSLTLQVKAP</sequence>
<keyword evidence="10" id="KW-1133">Transmembrane helix</keyword>
<feature type="compositionally biased region" description="Acidic residues" evidence="9">
    <location>
        <begin position="198"/>
        <end position="212"/>
    </location>
</feature>
<feature type="compositionally biased region" description="Polar residues" evidence="9">
    <location>
        <begin position="144"/>
        <end position="180"/>
    </location>
</feature>
<keyword evidence="12" id="KW-1185">Reference proteome</keyword>
<evidence type="ECO:0000256" key="7">
    <source>
        <dbReference type="ARBA" id="ARBA00039966"/>
    </source>
</evidence>
<dbReference type="GO" id="GO:0005739">
    <property type="term" value="C:mitochondrion"/>
    <property type="evidence" value="ECO:0007669"/>
    <property type="project" value="TreeGrafter"/>
</dbReference>
<organism evidence="11 12">
    <name type="scientific">Petrolisthes cinctipes</name>
    <name type="common">Flat porcelain crab</name>
    <dbReference type="NCBI Taxonomy" id="88211"/>
    <lineage>
        <taxon>Eukaryota</taxon>
        <taxon>Metazoa</taxon>
        <taxon>Ecdysozoa</taxon>
        <taxon>Arthropoda</taxon>
        <taxon>Crustacea</taxon>
        <taxon>Multicrustacea</taxon>
        <taxon>Malacostraca</taxon>
        <taxon>Eumalacostraca</taxon>
        <taxon>Eucarida</taxon>
        <taxon>Decapoda</taxon>
        <taxon>Pleocyemata</taxon>
        <taxon>Anomura</taxon>
        <taxon>Galatheoidea</taxon>
        <taxon>Porcellanidae</taxon>
        <taxon>Petrolisthes</taxon>
    </lineage>
</organism>
<keyword evidence="10" id="KW-0472">Membrane</keyword>
<feature type="region of interest" description="Disordered" evidence="9">
    <location>
        <begin position="75"/>
        <end position="235"/>
    </location>
</feature>
<protein>
    <recommendedName>
        <fullName evidence="7">Regulator of microtubule dynamics protein 1</fullName>
    </recommendedName>
    <alternativeName>
        <fullName evidence="8">Protein FAM82B</fullName>
    </alternativeName>
</protein>
<dbReference type="PANTHER" id="PTHR16056:SF16">
    <property type="entry name" value="REGULATOR OF MICROTUBULE DYNAMICS PROTEIN 1"/>
    <property type="match status" value="1"/>
</dbReference>
<dbReference type="InterPro" id="IPR049039">
    <property type="entry name" value="RMD1-3_a_helical_rpt"/>
</dbReference>
<evidence type="ECO:0000256" key="10">
    <source>
        <dbReference type="SAM" id="Phobius"/>
    </source>
</evidence>